<dbReference type="AlphaFoldDB" id="A0AAN8ITR7"/>
<organism evidence="1 2">
    <name type="scientific">Trichostrongylus colubriformis</name>
    <name type="common">Black scour worm</name>
    <dbReference type="NCBI Taxonomy" id="6319"/>
    <lineage>
        <taxon>Eukaryota</taxon>
        <taxon>Metazoa</taxon>
        <taxon>Ecdysozoa</taxon>
        <taxon>Nematoda</taxon>
        <taxon>Chromadorea</taxon>
        <taxon>Rhabditida</taxon>
        <taxon>Rhabditina</taxon>
        <taxon>Rhabditomorpha</taxon>
        <taxon>Strongyloidea</taxon>
        <taxon>Trichostrongylidae</taxon>
        <taxon>Trichostrongylus</taxon>
    </lineage>
</organism>
<dbReference type="Gene3D" id="3.40.33.10">
    <property type="entry name" value="CAP"/>
    <property type="match status" value="1"/>
</dbReference>
<comment type="caution">
    <text evidence="1">The sequence shown here is derived from an EMBL/GenBank/DDBJ whole genome shotgun (WGS) entry which is preliminary data.</text>
</comment>
<name>A0AAN8ITR7_TRICO</name>
<dbReference type="Proteomes" id="UP001331761">
    <property type="component" value="Unassembled WGS sequence"/>
</dbReference>
<gene>
    <name evidence="1" type="ORF">GCK32_010493</name>
</gene>
<protein>
    <submittedName>
        <fullName evidence="1">Uncharacterized protein</fullName>
    </submittedName>
</protein>
<evidence type="ECO:0000313" key="2">
    <source>
        <dbReference type="Proteomes" id="UP001331761"/>
    </source>
</evidence>
<reference evidence="1 2" key="1">
    <citation type="submission" date="2019-10" db="EMBL/GenBank/DDBJ databases">
        <title>Assembly and Annotation for the nematode Trichostrongylus colubriformis.</title>
        <authorList>
            <person name="Martin J."/>
        </authorList>
    </citation>
    <scope>NUCLEOTIDE SEQUENCE [LARGE SCALE GENOMIC DNA]</scope>
    <source>
        <strain evidence="1">G859</strain>
        <tissue evidence="1">Whole worm</tissue>
    </source>
</reference>
<accession>A0AAN8ITR7</accession>
<evidence type="ECO:0000313" key="1">
    <source>
        <dbReference type="EMBL" id="KAK5983163.1"/>
    </source>
</evidence>
<dbReference type="InterPro" id="IPR035940">
    <property type="entry name" value="CAP_sf"/>
</dbReference>
<keyword evidence="2" id="KW-1185">Reference proteome</keyword>
<dbReference type="EMBL" id="WIXE01004311">
    <property type="protein sequence ID" value="KAK5983163.1"/>
    <property type="molecule type" value="Genomic_DNA"/>
</dbReference>
<proteinExistence type="predicted"/>
<sequence>MDATQYDCALSKLASEGSYEDGLYEFHFDVTSDFNFDWKDSIEKALKKVDAEQYNKFTTMFGTGLGKIGCAITLRTPGADGKHVFTLSCNYGQA</sequence>